<keyword evidence="5 7" id="KW-0808">Transferase</keyword>
<dbReference type="KEGG" id="pbf:CFX0092_A2662"/>
<accession>A0A160T6U2</accession>
<evidence type="ECO:0000313" key="9">
    <source>
        <dbReference type="Proteomes" id="UP000215027"/>
    </source>
</evidence>
<evidence type="ECO:0000313" key="8">
    <source>
        <dbReference type="EMBL" id="CUS04540.2"/>
    </source>
</evidence>
<dbReference type="GO" id="GO:0032259">
    <property type="term" value="P:methylation"/>
    <property type="evidence" value="ECO:0007669"/>
    <property type="project" value="UniProtKB-KW"/>
</dbReference>
<dbReference type="PANTHER" id="PTHR11579:SF0">
    <property type="entry name" value="PROTEIN-L-ISOASPARTATE(D-ASPARTATE) O-METHYLTRANSFERASE"/>
    <property type="match status" value="1"/>
</dbReference>
<dbReference type="HAMAP" id="MF_00090">
    <property type="entry name" value="PIMT"/>
    <property type="match status" value="1"/>
</dbReference>
<dbReference type="GO" id="GO:0005737">
    <property type="term" value="C:cytoplasm"/>
    <property type="evidence" value="ECO:0007669"/>
    <property type="project" value="UniProtKB-SubCell"/>
</dbReference>
<dbReference type="EC" id="2.1.1.77" evidence="7"/>
<evidence type="ECO:0000256" key="6">
    <source>
        <dbReference type="ARBA" id="ARBA00022691"/>
    </source>
</evidence>
<keyword evidence="6 7" id="KW-0949">S-adenosyl-L-methionine</keyword>
<sequence>MATPAESDADPYADARRRMVAEQLESRGIADPAVLRAMRLVPRERFVLEPYRPYAYDDTPLPIPANQTISQPYIVAYMIAMLRLSAADRVLEIGAGSGYAAAVMSRIAAAVYSVERHAGLVDYARQRLAELGYDNVQVRHGDGTLGWPDHAPYHAIIVAAGGPSVPETLRGQLAPGGRLIMPIGRDRRRQTLVLLTQGEDGRATEEMLVPVAFVPLIGDEGW</sequence>
<dbReference type="GO" id="GO:0004719">
    <property type="term" value="F:protein-L-isoaspartate (D-aspartate) O-methyltransferase activity"/>
    <property type="evidence" value="ECO:0007669"/>
    <property type="project" value="UniProtKB-UniRule"/>
</dbReference>
<keyword evidence="4 7" id="KW-0489">Methyltransferase</keyword>
<evidence type="ECO:0000256" key="3">
    <source>
        <dbReference type="ARBA" id="ARBA00022490"/>
    </source>
</evidence>
<evidence type="ECO:0000256" key="5">
    <source>
        <dbReference type="ARBA" id="ARBA00022679"/>
    </source>
</evidence>
<dbReference type="GO" id="GO:0030091">
    <property type="term" value="P:protein repair"/>
    <property type="evidence" value="ECO:0007669"/>
    <property type="project" value="UniProtKB-UniRule"/>
</dbReference>
<dbReference type="PROSITE" id="PS01279">
    <property type="entry name" value="PCMT"/>
    <property type="match status" value="1"/>
</dbReference>
<comment type="subcellular location">
    <subcellularLocation>
        <location evidence="1 7">Cytoplasm</location>
    </subcellularLocation>
</comment>
<dbReference type="AlphaFoldDB" id="A0A160T6U2"/>
<dbReference type="Proteomes" id="UP000215027">
    <property type="component" value="Chromosome I"/>
</dbReference>
<evidence type="ECO:0000256" key="1">
    <source>
        <dbReference type="ARBA" id="ARBA00004496"/>
    </source>
</evidence>
<dbReference type="NCBIfam" id="TIGR00080">
    <property type="entry name" value="pimt"/>
    <property type="match status" value="1"/>
</dbReference>
<dbReference type="Pfam" id="PF01135">
    <property type="entry name" value="PCMT"/>
    <property type="match status" value="1"/>
</dbReference>
<evidence type="ECO:0000256" key="7">
    <source>
        <dbReference type="HAMAP-Rule" id="MF_00090"/>
    </source>
</evidence>
<name>A0A160T6U2_9CHLR</name>
<dbReference type="NCBIfam" id="NF001453">
    <property type="entry name" value="PRK00312.1"/>
    <property type="match status" value="1"/>
</dbReference>
<gene>
    <name evidence="7 8" type="primary">pcm</name>
    <name evidence="8" type="ORF">CFX0092_A2662</name>
</gene>
<keyword evidence="9" id="KW-1185">Reference proteome</keyword>
<dbReference type="Gene3D" id="3.40.50.150">
    <property type="entry name" value="Vaccinia Virus protein VP39"/>
    <property type="match status" value="1"/>
</dbReference>
<comment type="catalytic activity">
    <reaction evidence="7">
        <text>[protein]-L-isoaspartate + S-adenosyl-L-methionine = [protein]-L-isoaspartate alpha-methyl ester + S-adenosyl-L-homocysteine</text>
        <dbReference type="Rhea" id="RHEA:12705"/>
        <dbReference type="Rhea" id="RHEA-COMP:12143"/>
        <dbReference type="Rhea" id="RHEA-COMP:12144"/>
        <dbReference type="ChEBI" id="CHEBI:57856"/>
        <dbReference type="ChEBI" id="CHEBI:59789"/>
        <dbReference type="ChEBI" id="CHEBI:90596"/>
        <dbReference type="ChEBI" id="CHEBI:90598"/>
        <dbReference type="EC" id="2.1.1.77"/>
    </reaction>
</comment>
<keyword evidence="3 7" id="KW-0963">Cytoplasm</keyword>
<dbReference type="InterPro" id="IPR029063">
    <property type="entry name" value="SAM-dependent_MTases_sf"/>
</dbReference>
<dbReference type="FunFam" id="3.40.50.150:FF:000010">
    <property type="entry name" value="Protein-L-isoaspartate O-methyltransferase"/>
    <property type="match status" value="1"/>
</dbReference>
<dbReference type="EMBL" id="LN890655">
    <property type="protein sequence ID" value="CUS04540.2"/>
    <property type="molecule type" value="Genomic_DNA"/>
</dbReference>
<evidence type="ECO:0000256" key="2">
    <source>
        <dbReference type="ARBA" id="ARBA00005369"/>
    </source>
</evidence>
<comment type="function">
    <text evidence="7">Catalyzes the methyl esterification of L-isoaspartyl residues in peptides and proteins that result from spontaneous decomposition of normal L-aspartyl and L-asparaginyl residues. It plays a role in the repair and/or degradation of damaged proteins.</text>
</comment>
<dbReference type="OrthoDB" id="9772751at2"/>
<dbReference type="CDD" id="cd02440">
    <property type="entry name" value="AdoMet_MTases"/>
    <property type="match status" value="1"/>
</dbReference>
<reference evidence="8" key="1">
    <citation type="submission" date="2016-01" db="EMBL/GenBank/DDBJ databases">
        <authorList>
            <person name="Mcilroy J.S."/>
            <person name="Karst M S."/>
            <person name="Albertsen M."/>
        </authorList>
    </citation>
    <scope>NUCLEOTIDE SEQUENCE</scope>
    <source>
        <strain evidence="8">Cfx-K</strain>
    </source>
</reference>
<dbReference type="InterPro" id="IPR000682">
    <property type="entry name" value="PCMT"/>
</dbReference>
<organism evidence="8 9">
    <name type="scientific">Candidatus Promineifilum breve</name>
    <dbReference type="NCBI Taxonomy" id="1806508"/>
    <lineage>
        <taxon>Bacteria</taxon>
        <taxon>Bacillati</taxon>
        <taxon>Chloroflexota</taxon>
        <taxon>Ardenticatenia</taxon>
        <taxon>Candidatus Promineifilales</taxon>
        <taxon>Candidatus Promineifilaceae</taxon>
        <taxon>Candidatus Promineifilum</taxon>
    </lineage>
</organism>
<feature type="active site" evidence="7">
    <location>
        <position position="70"/>
    </location>
</feature>
<evidence type="ECO:0000256" key="4">
    <source>
        <dbReference type="ARBA" id="ARBA00022603"/>
    </source>
</evidence>
<proteinExistence type="inferred from homology"/>
<protein>
    <recommendedName>
        <fullName evidence="7">Protein-L-isoaspartate O-methyltransferase</fullName>
        <ecNumber evidence="7">2.1.1.77</ecNumber>
    </recommendedName>
    <alternativeName>
        <fullName evidence="7">L-isoaspartyl protein carboxyl methyltransferase</fullName>
    </alternativeName>
    <alternativeName>
        <fullName evidence="7">Protein L-isoaspartyl methyltransferase</fullName>
    </alternativeName>
    <alternativeName>
        <fullName evidence="7">Protein-beta-aspartate methyltransferase</fullName>
        <shortName evidence="7">PIMT</shortName>
    </alternativeName>
</protein>
<comment type="similarity">
    <text evidence="2 7">Belongs to the methyltransferase superfamily. L-isoaspartyl/D-aspartyl protein methyltransferase family.</text>
</comment>
<dbReference type="SUPFAM" id="SSF53335">
    <property type="entry name" value="S-adenosyl-L-methionine-dependent methyltransferases"/>
    <property type="match status" value="1"/>
</dbReference>
<dbReference type="RefSeq" id="WP_095043860.1">
    <property type="nucleotide sequence ID" value="NZ_LN890655.1"/>
</dbReference>
<dbReference type="PANTHER" id="PTHR11579">
    <property type="entry name" value="PROTEIN-L-ISOASPARTATE O-METHYLTRANSFERASE"/>
    <property type="match status" value="1"/>
</dbReference>